<evidence type="ECO:0000313" key="14">
    <source>
        <dbReference type="Proteomes" id="UP000472276"/>
    </source>
</evidence>
<feature type="transmembrane region" description="Helical" evidence="11">
    <location>
        <begin position="16"/>
        <end position="34"/>
    </location>
</feature>
<dbReference type="Proteomes" id="UP000472276">
    <property type="component" value="Unassembled WGS sequence"/>
</dbReference>
<evidence type="ECO:0000313" key="13">
    <source>
        <dbReference type="Ensembl" id="ENSOABP00000069520.1"/>
    </source>
</evidence>
<accession>A0AAZ1XPL0</accession>
<keyword evidence="2" id="KW-1003">Cell membrane</keyword>
<keyword evidence="6 11" id="KW-0472">Membrane</keyword>
<evidence type="ECO:0000256" key="1">
    <source>
        <dbReference type="ARBA" id="ARBA00004251"/>
    </source>
</evidence>
<proteinExistence type="predicted"/>
<evidence type="ECO:0000256" key="7">
    <source>
        <dbReference type="ARBA" id="ARBA00023157"/>
    </source>
</evidence>
<dbReference type="GO" id="GO:0071222">
    <property type="term" value="P:cellular response to lipopolysaccharide"/>
    <property type="evidence" value="ECO:0007669"/>
    <property type="project" value="TreeGrafter"/>
</dbReference>
<evidence type="ECO:0000256" key="10">
    <source>
        <dbReference type="ARBA" id="ARBA00023319"/>
    </source>
</evidence>
<keyword evidence="14" id="KW-1185">Reference proteome</keyword>
<protein>
    <recommendedName>
        <fullName evidence="12">Ig-like domain-containing protein</fullName>
    </recommendedName>
</protein>
<evidence type="ECO:0000256" key="9">
    <source>
        <dbReference type="ARBA" id="ARBA00023180"/>
    </source>
</evidence>
<dbReference type="Pfam" id="PF00047">
    <property type="entry name" value="ig"/>
    <property type="match status" value="1"/>
</dbReference>
<dbReference type="Pfam" id="PF22705">
    <property type="entry name" value="C2-set_3"/>
    <property type="match status" value="1"/>
</dbReference>
<dbReference type="GO" id="GO:0007166">
    <property type="term" value="P:cell surface receptor signaling pathway"/>
    <property type="evidence" value="ECO:0007669"/>
    <property type="project" value="TreeGrafter"/>
</dbReference>
<dbReference type="Pfam" id="PF07686">
    <property type="entry name" value="V-set"/>
    <property type="match status" value="1"/>
</dbReference>
<feature type="domain" description="Ig-like" evidence="12">
    <location>
        <begin position="206"/>
        <end position="319"/>
    </location>
</feature>
<dbReference type="SUPFAM" id="SSF48726">
    <property type="entry name" value="Immunoglobulin"/>
    <property type="match status" value="3"/>
</dbReference>
<keyword evidence="3 11" id="KW-0812">Transmembrane</keyword>
<dbReference type="FunFam" id="2.60.40.10:FF:000142">
    <property type="entry name" value="V-set domain-containing T-cell activation inhibitor 1"/>
    <property type="match status" value="1"/>
</dbReference>
<dbReference type="CDD" id="cd16091">
    <property type="entry name" value="IgV_HHLA2"/>
    <property type="match status" value="1"/>
</dbReference>
<dbReference type="SMART" id="SM00406">
    <property type="entry name" value="IGv"/>
    <property type="match status" value="2"/>
</dbReference>
<evidence type="ECO:0000256" key="2">
    <source>
        <dbReference type="ARBA" id="ARBA00022475"/>
    </source>
</evidence>
<dbReference type="CDD" id="cd00096">
    <property type="entry name" value="Ig"/>
    <property type="match status" value="1"/>
</dbReference>
<keyword evidence="7" id="KW-1015">Disulfide bond</keyword>
<keyword evidence="10" id="KW-0393">Immunoglobulin domain</keyword>
<dbReference type="SMART" id="SM00409">
    <property type="entry name" value="IG"/>
    <property type="match status" value="2"/>
</dbReference>
<evidence type="ECO:0000256" key="5">
    <source>
        <dbReference type="ARBA" id="ARBA00022989"/>
    </source>
</evidence>
<evidence type="ECO:0000259" key="12">
    <source>
        <dbReference type="PROSITE" id="PS50835"/>
    </source>
</evidence>
<dbReference type="PANTHER" id="PTHR25466:SF14">
    <property type="entry name" value="BUTYROPHILIN SUBFAMILY 2 MEMBER A2-LIKE-RELATED"/>
    <property type="match status" value="1"/>
</dbReference>
<dbReference type="InterPro" id="IPR053896">
    <property type="entry name" value="BTN3A2-like_Ig-C"/>
</dbReference>
<evidence type="ECO:0000256" key="3">
    <source>
        <dbReference type="ARBA" id="ARBA00022692"/>
    </source>
</evidence>
<reference evidence="13" key="2">
    <citation type="submission" date="2025-08" db="UniProtKB">
        <authorList>
            <consortium name="Ensembl"/>
        </authorList>
    </citation>
    <scope>IDENTIFICATION</scope>
</reference>
<keyword evidence="5 11" id="KW-1133">Transmembrane helix</keyword>
<reference evidence="14" key="1">
    <citation type="submission" date="2020-03" db="EMBL/GenBank/DDBJ databases">
        <title>Evolution of repeat sequences and sex chromosomes of tilapia species revealed by chromosome-level genomes.</title>
        <authorList>
            <person name="Xu L."/>
            <person name="Tao W."/>
            <person name="Wang D."/>
            <person name="Zhou Q."/>
        </authorList>
    </citation>
    <scope>NUCLEOTIDE SEQUENCE [LARGE SCALE GENOMIC DNA]</scope>
    <source>
        <strain evidence="14">Israel</strain>
    </source>
</reference>
<feature type="transmembrane region" description="Helical" evidence="11">
    <location>
        <begin position="333"/>
        <end position="354"/>
    </location>
</feature>
<keyword evidence="4" id="KW-0732">Signal</keyword>
<dbReference type="GO" id="GO:0006955">
    <property type="term" value="P:immune response"/>
    <property type="evidence" value="ECO:0007669"/>
    <property type="project" value="TreeGrafter"/>
</dbReference>
<organism evidence="13 14">
    <name type="scientific">Oreochromis aureus</name>
    <name type="common">Israeli tilapia</name>
    <name type="synonym">Chromis aureus</name>
    <dbReference type="NCBI Taxonomy" id="47969"/>
    <lineage>
        <taxon>Eukaryota</taxon>
        <taxon>Metazoa</taxon>
        <taxon>Chordata</taxon>
        <taxon>Craniata</taxon>
        <taxon>Vertebrata</taxon>
        <taxon>Euteleostomi</taxon>
        <taxon>Actinopterygii</taxon>
        <taxon>Neopterygii</taxon>
        <taxon>Teleostei</taxon>
        <taxon>Neoteleostei</taxon>
        <taxon>Acanthomorphata</taxon>
        <taxon>Ovalentaria</taxon>
        <taxon>Cichlomorphae</taxon>
        <taxon>Cichliformes</taxon>
        <taxon>Cichlidae</taxon>
        <taxon>African cichlids</taxon>
        <taxon>Pseudocrenilabrinae</taxon>
        <taxon>Oreochromini</taxon>
        <taxon>Oreochromis</taxon>
    </lineage>
</organism>
<dbReference type="InterPro" id="IPR013151">
    <property type="entry name" value="Immunoglobulin_dom"/>
</dbReference>
<reference evidence="13" key="3">
    <citation type="submission" date="2025-09" db="UniProtKB">
        <authorList>
            <consortium name="Ensembl"/>
        </authorList>
    </citation>
    <scope>IDENTIFICATION</scope>
</reference>
<dbReference type="InterPro" id="IPR013106">
    <property type="entry name" value="Ig_V-set"/>
</dbReference>
<dbReference type="InterPro" id="IPR036179">
    <property type="entry name" value="Ig-like_dom_sf"/>
</dbReference>
<dbReference type="InterPro" id="IPR003599">
    <property type="entry name" value="Ig_sub"/>
</dbReference>
<name>A0AAZ1XPL0_OREAU</name>
<evidence type="ECO:0000256" key="8">
    <source>
        <dbReference type="ARBA" id="ARBA00023170"/>
    </source>
</evidence>
<evidence type="ECO:0000256" key="11">
    <source>
        <dbReference type="SAM" id="Phobius"/>
    </source>
</evidence>
<comment type="subcellular location">
    <subcellularLocation>
        <location evidence="1">Cell membrane</location>
        <topology evidence="1">Single-pass type I membrane protein</topology>
    </subcellularLocation>
</comment>
<dbReference type="Ensembl" id="ENSOABT00000078990.1">
    <property type="protein sequence ID" value="ENSOABP00000069520.1"/>
    <property type="gene ID" value="ENSOABG00000031586.1"/>
</dbReference>
<feature type="domain" description="Ig-like" evidence="12">
    <location>
        <begin position="53"/>
        <end position="140"/>
    </location>
</feature>
<dbReference type="Gene3D" id="2.60.40.10">
    <property type="entry name" value="Immunoglobulins"/>
    <property type="match status" value="3"/>
</dbReference>
<dbReference type="SMART" id="SM00408">
    <property type="entry name" value="IGc2"/>
    <property type="match status" value="2"/>
</dbReference>
<dbReference type="GO" id="GO:0009897">
    <property type="term" value="C:external side of plasma membrane"/>
    <property type="evidence" value="ECO:0007669"/>
    <property type="project" value="TreeGrafter"/>
</dbReference>
<dbReference type="InterPro" id="IPR013783">
    <property type="entry name" value="Ig-like_fold"/>
</dbReference>
<keyword evidence="9" id="KW-0325">Glycoprotein</keyword>
<dbReference type="GO" id="GO:0042102">
    <property type="term" value="P:positive regulation of T cell proliferation"/>
    <property type="evidence" value="ECO:0007669"/>
    <property type="project" value="TreeGrafter"/>
</dbReference>
<dbReference type="InterPro" id="IPR051713">
    <property type="entry name" value="T-cell_Activation_Regulation"/>
</dbReference>
<evidence type="ECO:0000256" key="6">
    <source>
        <dbReference type="ARBA" id="ARBA00023136"/>
    </source>
</evidence>
<dbReference type="PANTHER" id="PTHR25466">
    <property type="entry name" value="T-LYMPHOCYTE ACTIVATION ANTIGEN"/>
    <property type="match status" value="1"/>
</dbReference>
<keyword evidence="8" id="KW-0675">Receptor</keyword>
<dbReference type="PROSITE" id="PS50835">
    <property type="entry name" value="IG_LIKE"/>
    <property type="match status" value="2"/>
</dbReference>
<evidence type="ECO:0000256" key="4">
    <source>
        <dbReference type="ARBA" id="ARBA00022729"/>
    </source>
</evidence>
<dbReference type="InterPro" id="IPR007110">
    <property type="entry name" value="Ig-like_dom"/>
</dbReference>
<sequence>MKLMCGHVQTCLQRNMTRVCCIIFLVVVEFLWILRVSRGDSQVSCIFMERCILPCSFKAGSEPVVHWFKTEANHYVHSYYAQQDQLATQNQRFKSRTSLFKDQVSRGNASLQLTEVNVQDEGRYKCYTSTISGNTEMFISLNVDAPVRKVNLQQVGQRITCCSEGIYPQPNLTWSTSPSSSITNNNTTVHQTEQQLYNISSSLILPKSDMDLNYSCAVSTRRNRRRATFRQQGLVTGSQSETTIHCSPSHTPVTNLIWRFDHSQIILTKTDSQYTVSEEWKQHVKDVSESGSLTLQDFSSDQEGTYTCELADAVETKITNILVKINEGNSSNVGAIVGGVIVVLALLVTLLVLWKNKKCCFS</sequence>
<dbReference type="InterPro" id="IPR003598">
    <property type="entry name" value="Ig_sub2"/>
</dbReference>
<dbReference type="AlphaFoldDB" id="A0AAZ1XPL0"/>
<dbReference type="GO" id="GO:0031295">
    <property type="term" value="P:T cell costimulation"/>
    <property type="evidence" value="ECO:0007669"/>
    <property type="project" value="TreeGrafter"/>
</dbReference>
<dbReference type="GO" id="GO:0042130">
    <property type="term" value="P:negative regulation of T cell proliferation"/>
    <property type="evidence" value="ECO:0007669"/>
    <property type="project" value="TreeGrafter"/>
</dbReference>